<proteinExistence type="predicted"/>
<evidence type="ECO:0000256" key="1">
    <source>
        <dbReference type="SAM" id="Phobius"/>
    </source>
</evidence>
<protein>
    <submittedName>
        <fullName evidence="2">Uncharacterized protein</fullName>
    </submittedName>
</protein>
<reference evidence="2" key="1">
    <citation type="submission" date="2025-08" db="UniProtKB">
        <authorList>
            <consortium name="Ensembl"/>
        </authorList>
    </citation>
    <scope>IDENTIFICATION</scope>
</reference>
<organism evidence="2 3">
    <name type="scientific">Chelydra serpentina</name>
    <name type="common">Snapping turtle</name>
    <name type="synonym">Testudo serpentina</name>
    <dbReference type="NCBI Taxonomy" id="8475"/>
    <lineage>
        <taxon>Eukaryota</taxon>
        <taxon>Metazoa</taxon>
        <taxon>Chordata</taxon>
        <taxon>Craniata</taxon>
        <taxon>Vertebrata</taxon>
        <taxon>Euteleostomi</taxon>
        <taxon>Archelosauria</taxon>
        <taxon>Testudinata</taxon>
        <taxon>Testudines</taxon>
        <taxon>Cryptodira</taxon>
        <taxon>Durocryptodira</taxon>
        <taxon>Americhelydia</taxon>
        <taxon>Chelydroidea</taxon>
        <taxon>Chelydridae</taxon>
        <taxon>Chelydra</taxon>
    </lineage>
</organism>
<keyword evidence="3" id="KW-1185">Reference proteome</keyword>
<evidence type="ECO:0000313" key="3">
    <source>
        <dbReference type="Proteomes" id="UP000694403"/>
    </source>
</evidence>
<name>A0A8C3SAJ1_CHESE</name>
<keyword evidence="1" id="KW-1133">Transmembrane helix</keyword>
<accession>A0A8C3SAJ1</accession>
<dbReference type="Ensembl" id="ENSCSRT00000012729.1">
    <property type="protein sequence ID" value="ENSCSRP00000012245.1"/>
    <property type="gene ID" value="ENSCSRG00000009207.1"/>
</dbReference>
<feature type="transmembrane region" description="Helical" evidence="1">
    <location>
        <begin position="18"/>
        <end position="38"/>
    </location>
</feature>
<dbReference type="Proteomes" id="UP000694403">
    <property type="component" value="Unplaced"/>
</dbReference>
<dbReference type="AlphaFoldDB" id="A0A8C3SAJ1"/>
<reference evidence="2" key="2">
    <citation type="submission" date="2025-09" db="UniProtKB">
        <authorList>
            <consortium name="Ensembl"/>
        </authorList>
    </citation>
    <scope>IDENTIFICATION</scope>
</reference>
<sequence length="87" mass="9854">LFHYFPPQVMKRTIVERLLFFLFNHGVFVCFPGFVSTYSSNVPHQSANVTFLIFKSVAQSGVFASTMRTHSAMLPHTLLLSSPVFLD</sequence>
<keyword evidence="1" id="KW-0812">Transmembrane</keyword>
<keyword evidence="1" id="KW-0472">Membrane</keyword>
<evidence type="ECO:0000313" key="2">
    <source>
        <dbReference type="Ensembl" id="ENSCSRP00000012245.1"/>
    </source>
</evidence>